<proteinExistence type="inferred from homology"/>
<dbReference type="RefSeq" id="WP_182043167.1">
    <property type="nucleotide sequence ID" value="NZ_JACDZE010000001.1"/>
</dbReference>
<dbReference type="GO" id="GO:0016020">
    <property type="term" value="C:membrane"/>
    <property type="evidence" value="ECO:0007669"/>
    <property type="project" value="TreeGrafter"/>
</dbReference>
<evidence type="ECO:0000256" key="7">
    <source>
        <dbReference type="SAM" id="SignalP"/>
    </source>
</evidence>
<comment type="similarity">
    <text evidence="6">Belongs to the peptidase M48 family.</text>
</comment>
<keyword evidence="1 6" id="KW-0645">Protease</keyword>
<evidence type="ECO:0000313" key="9">
    <source>
        <dbReference type="EMBL" id="MBA5629620.1"/>
    </source>
</evidence>
<evidence type="ECO:0000259" key="8">
    <source>
        <dbReference type="Pfam" id="PF01435"/>
    </source>
</evidence>
<dbReference type="GO" id="GO:0051603">
    <property type="term" value="P:proteolysis involved in protein catabolic process"/>
    <property type="evidence" value="ECO:0007669"/>
    <property type="project" value="TreeGrafter"/>
</dbReference>
<dbReference type="AlphaFoldDB" id="A0A838ZNQ5"/>
<keyword evidence="2" id="KW-0479">Metal-binding</keyword>
<dbReference type="GO" id="GO:0046872">
    <property type="term" value="F:metal ion binding"/>
    <property type="evidence" value="ECO:0007669"/>
    <property type="project" value="UniProtKB-KW"/>
</dbReference>
<evidence type="ECO:0000256" key="1">
    <source>
        <dbReference type="ARBA" id="ARBA00022670"/>
    </source>
</evidence>
<dbReference type="GO" id="GO:0004222">
    <property type="term" value="F:metalloendopeptidase activity"/>
    <property type="evidence" value="ECO:0007669"/>
    <property type="project" value="InterPro"/>
</dbReference>
<evidence type="ECO:0000256" key="3">
    <source>
        <dbReference type="ARBA" id="ARBA00022801"/>
    </source>
</evidence>
<keyword evidence="4 6" id="KW-0862">Zinc</keyword>
<keyword evidence="3 6" id="KW-0378">Hydrolase</keyword>
<comment type="caution">
    <text evidence="9">The sequence shown here is derived from an EMBL/GenBank/DDBJ whole genome shotgun (WGS) entry which is preliminary data.</text>
</comment>
<evidence type="ECO:0000256" key="5">
    <source>
        <dbReference type="ARBA" id="ARBA00023049"/>
    </source>
</evidence>
<protein>
    <submittedName>
        <fullName evidence="9">M48 family metalloprotease</fullName>
    </submittedName>
</protein>
<dbReference type="PANTHER" id="PTHR22726:SF1">
    <property type="entry name" value="METALLOENDOPEPTIDASE OMA1, MITOCHONDRIAL"/>
    <property type="match status" value="1"/>
</dbReference>
<keyword evidence="5 6" id="KW-0482">Metalloprotease</keyword>
<dbReference type="Proteomes" id="UP000552241">
    <property type="component" value="Unassembled WGS sequence"/>
</dbReference>
<dbReference type="Gene3D" id="3.30.2010.10">
    <property type="entry name" value="Metalloproteases ('zincins'), catalytic domain"/>
    <property type="match status" value="1"/>
</dbReference>
<comment type="cofactor">
    <cofactor evidence="6">
        <name>Zn(2+)</name>
        <dbReference type="ChEBI" id="CHEBI:29105"/>
    </cofactor>
    <text evidence="6">Binds 1 zinc ion per subunit.</text>
</comment>
<reference evidence="9 10" key="1">
    <citation type="submission" date="2020-07" db="EMBL/GenBank/DDBJ databases">
        <title>Moheibacter lacus sp. nov., a member of the family Flavobacteriaceae isolated from freshwater lake sediment.</title>
        <authorList>
            <person name="Liu Y."/>
        </authorList>
    </citation>
    <scope>NUCLEOTIDE SEQUENCE [LARGE SCALE GENOMIC DNA]</scope>
    <source>
        <strain evidence="9 10">BDHS18</strain>
    </source>
</reference>
<dbReference type="Pfam" id="PF01435">
    <property type="entry name" value="Peptidase_M48"/>
    <property type="match status" value="1"/>
</dbReference>
<dbReference type="InterPro" id="IPR051156">
    <property type="entry name" value="Mito/Outer_Membr_Metalloprot"/>
</dbReference>
<accession>A0A838ZNQ5</accession>
<evidence type="ECO:0000256" key="4">
    <source>
        <dbReference type="ARBA" id="ARBA00022833"/>
    </source>
</evidence>
<name>A0A838ZNQ5_9FLAO</name>
<feature type="chain" id="PRO_5032984493" evidence="7">
    <location>
        <begin position="24"/>
        <end position="439"/>
    </location>
</feature>
<gene>
    <name evidence="9" type="ORF">HU137_07540</name>
</gene>
<evidence type="ECO:0000256" key="6">
    <source>
        <dbReference type="RuleBase" id="RU003983"/>
    </source>
</evidence>
<keyword evidence="7" id="KW-0732">Signal</keyword>
<evidence type="ECO:0000313" key="10">
    <source>
        <dbReference type="Proteomes" id="UP000552241"/>
    </source>
</evidence>
<feature type="signal peptide" evidence="7">
    <location>
        <begin position="1"/>
        <end position="23"/>
    </location>
</feature>
<sequence>MKELKLKSCIIFILIGISLQISAQDYSPIDTADADFRSELKSSYESIFDHYNADLKNNYQGKKKSELLNAFQSFQDDFIKEIEDGIYVKDAKFQDLLEEIVQELQAQNPEIPKDIKILISKHPNVNAYALPDGTLVMNMGSFKFLENEDQIASIIAHEIAHHVLKHVLNSQIKQIDDDISGKYKSKIKSIKQVKVGQNSQAFQLMQNLLYEEGANRRIQEKEADSLGFVYFQKAKFKSDEFINAFKLLQRYDTIKPAGLPKEIYLKYFDLPEQTFQESWLEMEDFSQYDYSKFEEKIDKDSISSHPEAMERITALQKNFPELKTISPPKNPSENFVELQNTANWEEVPNLFFLKQYGMAIFISLLRLEEGLDERFYKYWLAKSFEKVYEARKQYRLNRYLETVNPPEQSESYQQFLSFMWNLNLDELKTIADFYSKTEI</sequence>
<keyword evidence="10" id="KW-1185">Reference proteome</keyword>
<dbReference type="EMBL" id="JACDZE010000001">
    <property type="protein sequence ID" value="MBA5629620.1"/>
    <property type="molecule type" value="Genomic_DNA"/>
</dbReference>
<dbReference type="CDD" id="cd07324">
    <property type="entry name" value="M48C_Oma1-like"/>
    <property type="match status" value="1"/>
</dbReference>
<feature type="domain" description="Peptidase M48" evidence="8">
    <location>
        <begin position="93"/>
        <end position="317"/>
    </location>
</feature>
<dbReference type="InterPro" id="IPR001915">
    <property type="entry name" value="Peptidase_M48"/>
</dbReference>
<organism evidence="9 10">
    <name type="scientific">Moheibacter lacus</name>
    <dbReference type="NCBI Taxonomy" id="2745851"/>
    <lineage>
        <taxon>Bacteria</taxon>
        <taxon>Pseudomonadati</taxon>
        <taxon>Bacteroidota</taxon>
        <taxon>Flavobacteriia</taxon>
        <taxon>Flavobacteriales</taxon>
        <taxon>Weeksellaceae</taxon>
        <taxon>Moheibacter</taxon>
    </lineage>
</organism>
<evidence type="ECO:0000256" key="2">
    <source>
        <dbReference type="ARBA" id="ARBA00022723"/>
    </source>
</evidence>
<dbReference type="PANTHER" id="PTHR22726">
    <property type="entry name" value="METALLOENDOPEPTIDASE OMA1"/>
    <property type="match status" value="1"/>
</dbReference>